<reference evidence="2 3" key="1">
    <citation type="submission" date="2020-02" db="EMBL/GenBank/DDBJ databases">
        <title>Draft genome sequence of Haematococcus lacustris strain NIES-144.</title>
        <authorList>
            <person name="Morimoto D."/>
            <person name="Nakagawa S."/>
            <person name="Yoshida T."/>
            <person name="Sawayama S."/>
        </authorList>
    </citation>
    <scope>NUCLEOTIDE SEQUENCE [LARGE SCALE GENOMIC DNA]</scope>
    <source>
        <strain evidence="2 3">NIES-144</strain>
    </source>
</reference>
<accession>A0A699YES6</accession>
<dbReference type="EMBL" id="BLLF01000174">
    <property type="protein sequence ID" value="GFH08640.1"/>
    <property type="molecule type" value="Genomic_DNA"/>
</dbReference>
<organism evidence="2 3">
    <name type="scientific">Haematococcus lacustris</name>
    <name type="common">Green alga</name>
    <name type="synonym">Haematococcus pluvialis</name>
    <dbReference type="NCBI Taxonomy" id="44745"/>
    <lineage>
        <taxon>Eukaryota</taxon>
        <taxon>Viridiplantae</taxon>
        <taxon>Chlorophyta</taxon>
        <taxon>core chlorophytes</taxon>
        <taxon>Chlorophyceae</taxon>
        <taxon>CS clade</taxon>
        <taxon>Chlamydomonadales</taxon>
        <taxon>Haematococcaceae</taxon>
        <taxon>Haematococcus</taxon>
    </lineage>
</organism>
<dbReference type="AlphaFoldDB" id="A0A699YES6"/>
<dbReference type="Pfam" id="PF13489">
    <property type="entry name" value="Methyltransf_23"/>
    <property type="match status" value="1"/>
</dbReference>
<feature type="region of interest" description="Disordered" evidence="1">
    <location>
        <begin position="127"/>
        <end position="152"/>
    </location>
</feature>
<evidence type="ECO:0000256" key="1">
    <source>
        <dbReference type="SAM" id="MobiDB-lite"/>
    </source>
</evidence>
<evidence type="ECO:0000313" key="2">
    <source>
        <dbReference type="EMBL" id="GFH08640.1"/>
    </source>
</evidence>
<sequence>MPWRRGAILAVAGPDQATHCTGNRSGAGGSAPHFQRCVDLGCGTGLMGDLVRPLVAPGGLEGVDLSAGMVAKASQRGCYDQLAGPQQRRQPYDLLLAADVFVYIGDLAPVLQAAASSAAPRALLAMSTETEPPPGSHSLEVATSARGPEDAA</sequence>
<dbReference type="SUPFAM" id="SSF53335">
    <property type="entry name" value="S-adenosyl-L-methionine-dependent methyltransferases"/>
    <property type="match status" value="1"/>
</dbReference>
<dbReference type="InterPro" id="IPR029063">
    <property type="entry name" value="SAM-dependent_MTases_sf"/>
</dbReference>
<feature type="non-terminal residue" evidence="2">
    <location>
        <position position="1"/>
    </location>
</feature>
<keyword evidence="3" id="KW-1185">Reference proteome</keyword>
<dbReference type="Proteomes" id="UP000485058">
    <property type="component" value="Unassembled WGS sequence"/>
</dbReference>
<evidence type="ECO:0000313" key="3">
    <source>
        <dbReference type="Proteomes" id="UP000485058"/>
    </source>
</evidence>
<feature type="non-terminal residue" evidence="2">
    <location>
        <position position="152"/>
    </location>
</feature>
<comment type="caution">
    <text evidence="2">The sequence shown here is derived from an EMBL/GenBank/DDBJ whole genome shotgun (WGS) entry which is preliminary data.</text>
</comment>
<name>A0A699YES6_HAELA</name>
<gene>
    <name evidence="2" type="ORF">HaLaN_03629</name>
</gene>
<protein>
    <submittedName>
        <fullName evidence="2">TPR_REGION domain-containing protein</fullName>
    </submittedName>
</protein>
<dbReference type="Gene3D" id="3.40.50.150">
    <property type="entry name" value="Vaccinia Virus protein VP39"/>
    <property type="match status" value="1"/>
</dbReference>
<proteinExistence type="predicted"/>